<dbReference type="InterPro" id="IPR006140">
    <property type="entry name" value="D-isomer_DH_NAD-bd"/>
</dbReference>
<dbReference type="PANTHER" id="PTHR43761:SF1">
    <property type="entry name" value="D-ISOMER SPECIFIC 2-HYDROXYACID DEHYDROGENASE CATALYTIC DOMAIN-CONTAINING PROTEIN-RELATED"/>
    <property type="match status" value="1"/>
</dbReference>
<dbReference type="PANTHER" id="PTHR43761">
    <property type="entry name" value="D-ISOMER SPECIFIC 2-HYDROXYACID DEHYDROGENASE FAMILY PROTEIN (AFU_ORTHOLOGUE AFUA_1G13630)"/>
    <property type="match status" value="1"/>
</dbReference>
<dbReference type="NCBIfam" id="NF008759">
    <property type="entry name" value="PRK11790.1"/>
    <property type="match status" value="1"/>
</dbReference>
<dbReference type="SUPFAM" id="SSF51735">
    <property type="entry name" value="NAD(P)-binding Rossmann-fold domains"/>
    <property type="match status" value="1"/>
</dbReference>
<evidence type="ECO:0000259" key="6">
    <source>
        <dbReference type="Pfam" id="PF00389"/>
    </source>
</evidence>
<accession>A0ABU7LSH1</accession>
<dbReference type="RefSeq" id="WP_330199535.1">
    <property type="nucleotide sequence ID" value="NZ_JAZDRP010000006.1"/>
</dbReference>
<dbReference type="PROSITE" id="PS00671">
    <property type="entry name" value="D_2_HYDROXYACID_DH_3"/>
    <property type="match status" value="1"/>
</dbReference>
<feature type="domain" description="D-isomer specific 2-hydroxyacid dehydrogenase catalytic" evidence="6">
    <location>
        <begin position="4"/>
        <end position="316"/>
    </location>
</feature>
<dbReference type="EMBL" id="JAZDRP010000006">
    <property type="protein sequence ID" value="MEE2526872.1"/>
    <property type="molecule type" value="Genomic_DNA"/>
</dbReference>
<proteinExistence type="inferred from homology"/>
<gene>
    <name evidence="8" type="primary">serA</name>
    <name evidence="8" type="ORF">V0U79_10865</name>
</gene>
<dbReference type="InterPro" id="IPR029752">
    <property type="entry name" value="D-isomer_DH_CS1"/>
</dbReference>
<protein>
    <submittedName>
        <fullName evidence="8">Phosphoglycerate dehydrogenase</fullName>
        <ecNumber evidence="8">1.1.1.95</ecNumber>
    </submittedName>
</protein>
<evidence type="ECO:0000256" key="2">
    <source>
        <dbReference type="ARBA" id="ARBA00023002"/>
    </source>
</evidence>
<comment type="caution">
    <text evidence="8">The sequence shown here is derived from an EMBL/GenBank/DDBJ whole genome shotgun (WGS) entry which is preliminary data.</text>
</comment>
<reference evidence="8 9" key="1">
    <citation type="submission" date="2024-01" db="EMBL/GenBank/DDBJ databases">
        <title>Hyphobacterium bacterium isolated from marine sediment.</title>
        <authorList>
            <person name="Zhao S."/>
        </authorList>
    </citation>
    <scope>NUCLEOTIDE SEQUENCE [LARGE SCALE GENOMIC DNA]</scope>
    <source>
        <strain evidence="9">HN65</strain>
    </source>
</reference>
<comment type="similarity">
    <text evidence="1 5">Belongs to the D-isomer specific 2-hydroxyacid dehydrogenase family.</text>
</comment>
<dbReference type="Gene3D" id="3.40.50.720">
    <property type="entry name" value="NAD(P)-binding Rossmann-like Domain"/>
    <property type="match status" value="2"/>
</dbReference>
<dbReference type="Pfam" id="PF02826">
    <property type="entry name" value="2-Hacid_dh_C"/>
    <property type="match status" value="1"/>
</dbReference>
<evidence type="ECO:0000256" key="1">
    <source>
        <dbReference type="ARBA" id="ARBA00005854"/>
    </source>
</evidence>
<dbReference type="Gene3D" id="3.30.70.260">
    <property type="match status" value="1"/>
</dbReference>
<name>A0ABU7LSH1_9PROT</name>
<dbReference type="InterPro" id="IPR050418">
    <property type="entry name" value="D-iso_2-hydroxyacid_DH_PdxB"/>
</dbReference>
<dbReference type="PROSITE" id="PS00670">
    <property type="entry name" value="D_2_HYDROXYACID_DH_2"/>
    <property type="match status" value="1"/>
</dbReference>
<evidence type="ECO:0000259" key="7">
    <source>
        <dbReference type="Pfam" id="PF02826"/>
    </source>
</evidence>
<keyword evidence="3" id="KW-0520">NAD</keyword>
<dbReference type="InterPro" id="IPR036291">
    <property type="entry name" value="NAD(P)-bd_dom_sf"/>
</dbReference>
<keyword evidence="9" id="KW-1185">Reference proteome</keyword>
<dbReference type="InterPro" id="IPR029753">
    <property type="entry name" value="D-isomer_DH_CS"/>
</dbReference>
<keyword evidence="2 5" id="KW-0560">Oxidoreductase</keyword>
<evidence type="ECO:0000313" key="9">
    <source>
        <dbReference type="Proteomes" id="UP001354971"/>
    </source>
</evidence>
<evidence type="ECO:0000256" key="3">
    <source>
        <dbReference type="ARBA" id="ARBA00023027"/>
    </source>
</evidence>
<dbReference type="Pfam" id="PF00389">
    <property type="entry name" value="2-Hacid_dh"/>
    <property type="match status" value="1"/>
</dbReference>
<sequence>MKALLLENIHPDADTVLNRIPGIEIERRTSALDADALKEALQGVNLVGIRSRTKITEDVLAAAPDLLAIGCFCIGTNQVDLEAAARHGVAVFNAPFANTRSVAELTLASAVMLMRGIPEKLAAIRRGEWMKSAVGSHEVRAKKLGIVGYGNIGSQLSVLASGHGMHVYFYDIEPKLAHGNARPVGSLDELLEISDVVTLHVPSTPQTRMMMDKAAIAKMKPGSFLINHARGDLVDVDALAEALKSGHLAGAAVDTYPVEPASKNDEFVSPLRSCETALLTPHIGGSTEEAQAAIGMDAGMKLWRYAVTGGSAKSVNFPELEAGDLVEGRTRILALHGNAPGYLSELTKAVSGAGLNIAAQYLNTVGGIGYVSTDVEGDVPADLLDALRTANGTIRIRTLSA</sequence>
<feature type="domain" description="D-isomer specific 2-hydroxyacid dehydrogenase NAD-binding" evidence="7">
    <location>
        <begin position="108"/>
        <end position="284"/>
    </location>
</feature>
<evidence type="ECO:0000313" key="8">
    <source>
        <dbReference type="EMBL" id="MEE2526872.1"/>
    </source>
</evidence>
<evidence type="ECO:0000256" key="5">
    <source>
        <dbReference type="RuleBase" id="RU003719"/>
    </source>
</evidence>
<dbReference type="GO" id="GO:0004617">
    <property type="term" value="F:phosphoglycerate dehydrogenase activity"/>
    <property type="evidence" value="ECO:0007669"/>
    <property type="project" value="UniProtKB-EC"/>
</dbReference>
<dbReference type="InterPro" id="IPR006139">
    <property type="entry name" value="D-isomer_2_OHA_DH_cat_dom"/>
</dbReference>
<dbReference type="PROSITE" id="PS00065">
    <property type="entry name" value="D_2_HYDROXYACID_DH_1"/>
    <property type="match status" value="1"/>
</dbReference>
<comment type="pathway">
    <text evidence="4">Amino-acid biosynthesis.</text>
</comment>
<dbReference type="SUPFAM" id="SSF52283">
    <property type="entry name" value="Formate/glycerate dehydrogenase catalytic domain-like"/>
    <property type="match status" value="1"/>
</dbReference>
<dbReference type="CDD" id="cd12176">
    <property type="entry name" value="PGDH_3"/>
    <property type="match status" value="1"/>
</dbReference>
<dbReference type="EC" id="1.1.1.95" evidence="8"/>
<evidence type="ECO:0000256" key="4">
    <source>
        <dbReference type="ARBA" id="ARBA00029440"/>
    </source>
</evidence>
<dbReference type="Proteomes" id="UP001354971">
    <property type="component" value="Unassembled WGS sequence"/>
</dbReference>
<dbReference type="SUPFAM" id="SSF55021">
    <property type="entry name" value="ACT-like"/>
    <property type="match status" value="1"/>
</dbReference>
<dbReference type="InterPro" id="IPR045865">
    <property type="entry name" value="ACT-like_dom_sf"/>
</dbReference>
<organism evidence="8 9">
    <name type="scientific">Hyphobacterium lacteum</name>
    <dbReference type="NCBI Taxonomy" id="3116575"/>
    <lineage>
        <taxon>Bacteria</taxon>
        <taxon>Pseudomonadati</taxon>
        <taxon>Pseudomonadota</taxon>
        <taxon>Alphaproteobacteria</taxon>
        <taxon>Maricaulales</taxon>
        <taxon>Maricaulaceae</taxon>
        <taxon>Hyphobacterium</taxon>
    </lineage>
</organism>